<dbReference type="GO" id="GO:0071949">
    <property type="term" value="F:FAD binding"/>
    <property type="evidence" value="ECO:0007669"/>
    <property type="project" value="InterPro"/>
</dbReference>
<dbReference type="SUPFAM" id="SSF56176">
    <property type="entry name" value="FAD-binding/transporter-associated domain-like"/>
    <property type="match status" value="1"/>
</dbReference>
<comment type="caution">
    <text evidence="7">The sequence shown here is derived from an EMBL/GenBank/DDBJ whole genome shotgun (WGS) entry which is preliminary data.</text>
</comment>
<dbReference type="InterPro" id="IPR016171">
    <property type="entry name" value="Vanillyl_alc_oxidase_C-sub2"/>
</dbReference>
<name>A0A2J7Z2U1_STRMQ</name>
<protein>
    <submittedName>
        <fullName evidence="7">Glycolate oxidase subunit GlcD</fullName>
    </submittedName>
</protein>
<dbReference type="Gene3D" id="3.30.465.10">
    <property type="match status" value="1"/>
</dbReference>
<comment type="cofactor">
    <cofactor evidence="1">
        <name>FAD</name>
        <dbReference type="ChEBI" id="CHEBI:57692"/>
    </cofactor>
</comment>
<dbReference type="FunFam" id="1.10.45.10:FF:000001">
    <property type="entry name" value="D-lactate dehydrogenase mitochondrial"/>
    <property type="match status" value="1"/>
</dbReference>
<dbReference type="PANTHER" id="PTHR42934:SF2">
    <property type="entry name" value="GLYCOLATE OXIDASE SUBUNIT GLCD"/>
    <property type="match status" value="1"/>
</dbReference>
<dbReference type="InterPro" id="IPR051914">
    <property type="entry name" value="FAD-linked_OxidoTrans_Type4"/>
</dbReference>
<accession>A0A2J7Z2U1</accession>
<dbReference type="PROSITE" id="PS51387">
    <property type="entry name" value="FAD_PCMH"/>
    <property type="match status" value="1"/>
</dbReference>
<dbReference type="RefSeq" id="WP_102933293.1">
    <property type="nucleotide sequence ID" value="NZ_LJIW01000001.1"/>
</dbReference>
<evidence type="ECO:0000313" key="8">
    <source>
        <dbReference type="Proteomes" id="UP000236520"/>
    </source>
</evidence>
<dbReference type="InterPro" id="IPR004113">
    <property type="entry name" value="FAD-bd_oxidored_4_C"/>
</dbReference>
<dbReference type="PANTHER" id="PTHR42934">
    <property type="entry name" value="GLYCOLATE OXIDASE SUBUNIT GLCD"/>
    <property type="match status" value="1"/>
</dbReference>
<reference evidence="7 8" key="1">
    <citation type="submission" date="2015-09" db="EMBL/GenBank/DDBJ databases">
        <title>Genome sequence, genome mining and natural product profiling of a biocontrol bacterium Streptomyces malaysiensis F913.</title>
        <authorList>
            <person name="Xu Y."/>
            <person name="Wei J."/>
            <person name="Xie J."/>
            <person name="Li T."/>
            <person name="Zhou Z."/>
        </authorList>
    </citation>
    <scope>NUCLEOTIDE SEQUENCE [LARGE SCALE GENOMIC DNA]</scope>
    <source>
        <strain evidence="7 8">F913</strain>
    </source>
</reference>
<comment type="similarity">
    <text evidence="2">Belongs to the FAD-binding oxidoreductase/transferase type 4 family.</text>
</comment>
<dbReference type="GO" id="GO:0016491">
    <property type="term" value="F:oxidoreductase activity"/>
    <property type="evidence" value="ECO:0007669"/>
    <property type="project" value="UniProtKB-KW"/>
</dbReference>
<dbReference type="FunFam" id="3.30.70.2740:FF:000001">
    <property type="entry name" value="D-lactate dehydrogenase mitochondrial"/>
    <property type="match status" value="1"/>
</dbReference>
<keyword evidence="8" id="KW-1185">Reference proteome</keyword>
<dbReference type="Gene3D" id="1.10.45.10">
    <property type="entry name" value="Vanillyl-alcohol Oxidase, Chain A, domain 4"/>
    <property type="match status" value="1"/>
</dbReference>
<keyword evidence="4" id="KW-0274">FAD</keyword>
<dbReference type="SUPFAM" id="SSF55103">
    <property type="entry name" value="FAD-linked oxidases, C-terminal domain"/>
    <property type="match status" value="1"/>
</dbReference>
<dbReference type="AlphaFoldDB" id="A0A2J7Z2U1"/>
<dbReference type="Pfam" id="PF02913">
    <property type="entry name" value="FAD-oxidase_C"/>
    <property type="match status" value="1"/>
</dbReference>
<feature type="domain" description="FAD-binding PCMH-type" evidence="6">
    <location>
        <begin position="47"/>
        <end position="226"/>
    </location>
</feature>
<evidence type="ECO:0000313" key="7">
    <source>
        <dbReference type="EMBL" id="PNG94576.1"/>
    </source>
</evidence>
<evidence type="ECO:0000256" key="5">
    <source>
        <dbReference type="ARBA" id="ARBA00023002"/>
    </source>
</evidence>
<dbReference type="Pfam" id="PF01565">
    <property type="entry name" value="FAD_binding_4"/>
    <property type="match status" value="1"/>
</dbReference>
<evidence type="ECO:0000256" key="1">
    <source>
        <dbReference type="ARBA" id="ARBA00001974"/>
    </source>
</evidence>
<dbReference type="EMBL" id="LJIW01000001">
    <property type="protein sequence ID" value="PNG94576.1"/>
    <property type="molecule type" value="Genomic_DNA"/>
</dbReference>
<sequence length="468" mass="49502">MTVPDARSTTADEHAVAELRRLLGGRVVVTDPDILRSHSRDHAPFCAAGTALALVRARTKEDVALTLRAANELRVPVIPQGARTGLAGAANAVDGCVLLSLEKMDRILDISAVDHTAVVQPGVRNAVLSRAVAERGLFYPPDPSSWEDSTIGGNAATNAGGLCCVKYGVTGDFVRGLEAVLADGTTIRTGRRTAKGVAGYDFTRLLVGSEGTLAVITELTLALRPAAEAALTAVAFFSDVAHACATVTDYMATGVGPSMLELMDEPSIQAVRRYRDLGFPEGAGAMLITQSDRGPRAPEDLRVFAEIAERHGGDALVATDATEAAMLLEGRRSVGYAQELLGSFLSEDVCVPRSRLIELVRGVAVISERHDVLITCTGHAGDGNMHPTVVFDASDPDQVSRARLAFDDVMRLGLDLDGTITGEHGVGLVKRSWLAKELGPRSLALHRGVKRLFDPNGILNPGKVIAPR</sequence>
<dbReference type="Gene3D" id="3.30.70.2740">
    <property type="match status" value="1"/>
</dbReference>
<dbReference type="Proteomes" id="UP000236520">
    <property type="component" value="Unassembled WGS sequence"/>
</dbReference>
<keyword evidence="5" id="KW-0560">Oxidoreductase</keyword>
<evidence type="ECO:0000256" key="2">
    <source>
        <dbReference type="ARBA" id="ARBA00008000"/>
    </source>
</evidence>
<dbReference type="InterPro" id="IPR016164">
    <property type="entry name" value="FAD-linked_Oxase-like_C"/>
</dbReference>
<keyword evidence="3" id="KW-0285">Flavoprotein</keyword>
<dbReference type="InterPro" id="IPR016166">
    <property type="entry name" value="FAD-bd_PCMH"/>
</dbReference>
<evidence type="ECO:0000259" key="6">
    <source>
        <dbReference type="PROSITE" id="PS51387"/>
    </source>
</evidence>
<evidence type="ECO:0000256" key="3">
    <source>
        <dbReference type="ARBA" id="ARBA00022630"/>
    </source>
</evidence>
<proteinExistence type="inferred from homology"/>
<evidence type="ECO:0000256" key="4">
    <source>
        <dbReference type="ARBA" id="ARBA00022827"/>
    </source>
</evidence>
<organism evidence="7 8">
    <name type="scientific">Streptomyces malaysiensis</name>
    <dbReference type="NCBI Taxonomy" id="92644"/>
    <lineage>
        <taxon>Bacteria</taxon>
        <taxon>Bacillati</taxon>
        <taxon>Actinomycetota</taxon>
        <taxon>Actinomycetes</taxon>
        <taxon>Kitasatosporales</taxon>
        <taxon>Streptomycetaceae</taxon>
        <taxon>Streptomyces</taxon>
        <taxon>Streptomyces violaceusniger group</taxon>
    </lineage>
</organism>
<dbReference type="InterPro" id="IPR006094">
    <property type="entry name" value="Oxid_FAD_bind_N"/>
</dbReference>
<gene>
    <name evidence="7" type="ORF">SMF913_10601</name>
</gene>
<dbReference type="InterPro" id="IPR016169">
    <property type="entry name" value="FAD-bd_PCMH_sub2"/>
</dbReference>
<dbReference type="InterPro" id="IPR036318">
    <property type="entry name" value="FAD-bd_PCMH-like_sf"/>
</dbReference>